<dbReference type="PANTHER" id="PTHR32212">
    <property type="entry name" value="CYCLIN-LIKE F-BOX"/>
    <property type="match status" value="1"/>
</dbReference>
<dbReference type="Gene3D" id="3.80.10.10">
    <property type="entry name" value="Ribonuclease Inhibitor"/>
    <property type="match status" value="2"/>
</dbReference>
<evidence type="ECO:0008006" key="3">
    <source>
        <dbReference type="Google" id="ProtNLM"/>
    </source>
</evidence>
<sequence length="703" mass="77127">MQEFGLDGESFFSRTAKQPNHHPSPSGEEQWGRSTIFGENIIGCAVAGRVVASDTKADRTQPIFSRSRNFLARAVSSSDDDHDHDSSSFLLRLPTDLLLAIMEASSVQLHTYLSLLGLSHATRTSIRGTPPSLSFDLGIVECSGGASPVLTADALAAIVGPCKALIKLTLPARPMPEQCPPLVECGLTDAACLPWVNEAFAGHRQLAVLHVLWAEPLSVAIRHIFKHLPGLEELRFLHVLPIGAQPLQCEEIFSRLHSLSLTSRDSSLAAQLIAASQATLQSVSLEIDQHAESFPQFLAALGRLPHLTSLTLRLSEAPGGGDAVLGAIMPMINRLEWLDLQGGPCAMPVSINSNSLRSLSISMKEAPLTLTCPTLEVLALSEPNKLVLACPRLRSIEILKADSKLDVLASMPHLEEIHGPEDLQESADTKDYYPFDETDWLPQVLAAASPSRLSRVSDVCVEELRVFKQLWNLGALTHLEVNLFMEDLFHLHLPGHIQSLVAAFYDADDMTGIRRGDEFRQLSLESQGLRALSLCNTGSCHTISLSLRCPALTSLNIKNYSLTALEMVDDISPSIRSFRVEHRNEHTMAHLDGCLLAVLVRHSDHLRHVALRRHCYGAVDAGWSSLNTALGMLPRLTSLELIPAPSQEMSVAFPHLRRLVIGRLRSLVIDCPLLEELWIPFDPQKIPFTLTRPAPNLRVRDTT</sequence>
<proteinExistence type="predicted"/>
<accession>A0ABQ8UPC8</accession>
<dbReference type="SUPFAM" id="SSF52047">
    <property type="entry name" value="RNI-like"/>
    <property type="match status" value="1"/>
</dbReference>
<protein>
    <recommendedName>
        <fullName evidence="3">F-box domain-containing protein</fullName>
    </recommendedName>
</protein>
<comment type="caution">
    <text evidence="1">The sequence shown here is derived from an EMBL/GenBank/DDBJ whole genome shotgun (WGS) entry which is preliminary data.</text>
</comment>
<dbReference type="InterPro" id="IPR032675">
    <property type="entry name" value="LRR_dom_sf"/>
</dbReference>
<organism evidence="1 2">
    <name type="scientific">Paratrimastix pyriformis</name>
    <dbReference type="NCBI Taxonomy" id="342808"/>
    <lineage>
        <taxon>Eukaryota</taxon>
        <taxon>Metamonada</taxon>
        <taxon>Preaxostyla</taxon>
        <taxon>Paratrimastigidae</taxon>
        <taxon>Paratrimastix</taxon>
    </lineage>
</organism>
<gene>
    <name evidence="1" type="ORF">PAPYR_3319</name>
</gene>
<reference evidence="1" key="1">
    <citation type="journal article" date="2022" name="bioRxiv">
        <title>Genomics of Preaxostyla Flagellates Illuminates Evolutionary Transitions and the Path Towards Mitochondrial Loss.</title>
        <authorList>
            <person name="Novak L.V.F."/>
            <person name="Treitli S.C."/>
            <person name="Pyrih J."/>
            <person name="Halakuc P."/>
            <person name="Pipaliya S.V."/>
            <person name="Vacek V."/>
            <person name="Brzon O."/>
            <person name="Soukal P."/>
            <person name="Eme L."/>
            <person name="Dacks J.B."/>
            <person name="Karnkowska A."/>
            <person name="Elias M."/>
            <person name="Hampl V."/>
        </authorList>
    </citation>
    <scope>NUCLEOTIDE SEQUENCE</scope>
    <source>
        <strain evidence="1">RCP-MX</strain>
    </source>
</reference>
<name>A0ABQ8UPC8_9EUKA</name>
<dbReference type="EMBL" id="JAPMOS010000013">
    <property type="protein sequence ID" value="KAJ4460312.1"/>
    <property type="molecule type" value="Genomic_DNA"/>
</dbReference>
<dbReference type="Proteomes" id="UP001141327">
    <property type="component" value="Unassembled WGS sequence"/>
</dbReference>
<evidence type="ECO:0000313" key="1">
    <source>
        <dbReference type="EMBL" id="KAJ4460312.1"/>
    </source>
</evidence>
<keyword evidence="2" id="KW-1185">Reference proteome</keyword>
<evidence type="ECO:0000313" key="2">
    <source>
        <dbReference type="Proteomes" id="UP001141327"/>
    </source>
</evidence>
<dbReference type="PANTHER" id="PTHR32212:SF461">
    <property type="entry name" value="F-BOX DOMAIN-CONTAINING PROTEIN"/>
    <property type="match status" value="1"/>
</dbReference>